<dbReference type="EMBL" id="CP102173">
    <property type="protein sequence ID" value="UUP12376.1"/>
    <property type="molecule type" value="Genomic_DNA"/>
</dbReference>
<dbReference type="Proteomes" id="UP001316184">
    <property type="component" value="Chromosome"/>
</dbReference>
<proteinExistence type="predicted"/>
<gene>
    <name evidence="2" type="ORF">NQV15_10975</name>
</gene>
<dbReference type="InterPro" id="IPR005025">
    <property type="entry name" value="FMN_Rdtase-like_dom"/>
</dbReference>
<accession>A0ABY5M5E4</accession>
<protein>
    <submittedName>
        <fullName evidence="2">NAD(P)H-dependent oxidoreductase</fullName>
    </submittedName>
</protein>
<reference evidence="2 3" key="1">
    <citation type="submission" date="2022-08" db="EMBL/GenBank/DDBJ databases">
        <title>novel species in genus Aeromicrobium.</title>
        <authorList>
            <person name="Ye L."/>
        </authorList>
    </citation>
    <scope>NUCLEOTIDE SEQUENCE [LARGE SCALE GENOMIC DNA]</scope>
    <source>
        <strain evidence="3">zg-Y1379</strain>
    </source>
</reference>
<evidence type="ECO:0000313" key="2">
    <source>
        <dbReference type="EMBL" id="UUP12376.1"/>
    </source>
</evidence>
<keyword evidence="3" id="KW-1185">Reference proteome</keyword>
<sequence>MGLRVGVVLASDHGYSGTTGQLVTELLDRLQAGTTVEVDTVLTTDLELGSSCPACLRCMTDGEQACPNFDRAAAARRVMDDADLVIFATPVHSFQVSASMKRFIDHFAYLIHRPAYVGRPAVLISSAAGGGHDAALEYLRSAVRRWGFHTVGQLGANGPGLARPGYRAKVDAALDELAPLALAAPNQPEPKPTTADLIGFRVAKILVDSGREDGPVDAKYWDERGWFDAEWWTDQKPPFVANRIAGLVEKKIRKGINEGSADPYRG</sequence>
<dbReference type="Gene3D" id="3.40.50.360">
    <property type="match status" value="1"/>
</dbReference>
<dbReference type="Pfam" id="PF03358">
    <property type="entry name" value="FMN_red"/>
    <property type="match status" value="1"/>
</dbReference>
<dbReference type="InterPro" id="IPR029039">
    <property type="entry name" value="Flavoprotein-like_sf"/>
</dbReference>
<dbReference type="PANTHER" id="PTHR43741:SF4">
    <property type="entry name" value="FMN-DEPENDENT NADH:QUINONE OXIDOREDUCTASE"/>
    <property type="match status" value="1"/>
</dbReference>
<feature type="domain" description="NADPH-dependent FMN reductase-like" evidence="1">
    <location>
        <begin position="7"/>
        <end position="153"/>
    </location>
</feature>
<organism evidence="2 3">
    <name type="scientific">Aeromicrobium wangtongii</name>
    <dbReference type="NCBI Taxonomy" id="2969247"/>
    <lineage>
        <taxon>Bacteria</taxon>
        <taxon>Bacillati</taxon>
        <taxon>Actinomycetota</taxon>
        <taxon>Actinomycetes</taxon>
        <taxon>Propionibacteriales</taxon>
        <taxon>Nocardioidaceae</taxon>
        <taxon>Aeromicrobium</taxon>
    </lineage>
</organism>
<dbReference type="PANTHER" id="PTHR43741">
    <property type="entry name" value="FMN-DEPENDENT NADH-AZOREDUCTASE 1"/>
    <property type="match status" value="1"/>
</dbReference>
<dbReference type="InterPro" id="IPR050104">
    <property type="entry name" value="FMN-dep_NADH:Q_OxRdtase_AzoR1"/>
</dbReference>
<dbReference type="RefSeq" id="WP_232399896.1">
    <property type="nucleotide sequence ID" value="NZ_CP102173.1"/>
</dbReference>
<dbReference type="SUPFAM" id="SSF52218">
    <property type="entry name" value="Flavoproteins"/>
    <property type="match status" value="1"/>
</dbReference>
<evidence type="ECO:0000259" key="1">
    <source>
        <dbReference type="Pfam" id="PF03358"/>
    </source>
</evidence>
<name>A0ABY5M5E4_9ACTN</name>
<evidence type="ECO:0000313" key="3">
    <source>
        <dbReference type="Proteomes" id="UP001316184"/>
    </source>
</evidence>